<dbReference type="AlphaFoldDB" id="A0A8D8CYM6"/>
<reference evidence="2" key="1">
    <citation type="submission" date="2021-05" db="EMBL/GenBank/DDBJ databases">
        <authorList>
            <person name="Alioto T."/>
            <person name="Alioto T."/>
            <person name="Gomez Garrido J."/>
        </authorList>
    </citation>
    <scope>NUCLEOTIDE SEQUENCE</scope>
</reference>
<protein>
    <submittedName>
        <fullName evidence="2">(northern house mosquito) hypothetical protein</fullName>
    </submittedName>
</protein>
<sequence>MSPSWLLCCSSMFTAAGISSVASSVVNPFWCFCFTCTAFIAYPVAHSTTYKSQSYTQQSNNAAAGPVPAALLTIILRGQPPLASHSSISTDFINSPQPVKLYNV</sequence>
<feature type="chain" id="PRO_5034059470" evidence="1">
    <location>
        <begin position="24"/>
        <end position="104"/>
    </location>
</feature>
<feature type="signal peptide" evidence="1">
    <location>
        <begin position="1"/>
        <end position="23"/>
    </location>
</feature>
<organism evidence="2">
    <name type="scientific">Culex pipiens</name>
    <name type="common">House mosquito</name>
    <dbReference type="NCBI Taxonomy" id="7175"/>
    <lineage>
        <taxon>Eukaryota</taxon>
        <taxon>Metazoa</taxon>
        <taxon>Ecdysozoa</taxon>
        <taxon>Arthropoda</taxon>
        <taxon>Hexapoda</taxon>
        <taxon>Insecta</taxon>
        <taxon>Pterygota</taxon>
        <taxon>Neoptera</taxon>
        <taxon>Endopterygota</taxon>
        <taxon>Diptera</taxon>
        <taxon>Nematocera</taxon>
        <taxon>Culicoidea</taxon>
        <taxon>Culicidae</taxon>
        <taxon>Culicinae</taxon>
        <taxon>Culicini</taxon>
        <taxon>Culex</taxon>
        <taxon>Culex</taxon>
    </lineage>
</organism>
<accession>A0A8D8CYM6</accession>
<name>A0A8D8CYM6_CULPI</name>
<keyword evidence="1" id="KW-0732">Signal</keyword>
<evidence type="ECO:0000313" key="2">
    <source>
        <dbReference type="EMBL" id="CAG6501169.1"/>
    </source>
</evidence>
<proteinExistence type="predicted"/>
<dbReference type="EMBL" id="HBUE01141976">
    <property type="protein sequence ID" value="CAG6501169.1"/>
    <property type="molecule type" value="Transcribed_RNA"/>
</dbReference>
<evidence type="ECO:0000256" key="1">
    <source>
        <dbReference type="SAM" id="SignalP"/>
    </source>
</evidence>